<proteinExistence type="predicted"/>
<evidence type="ECO:0000313" key="1">
    <source>
        <dbReference type="EMBL" id="UDL15971.1"/>
    </source>
</evidence>
<keyword evidence="2" id="KW-1185">Reference proteome</keyword>
<sequence>MPTPLEQLRSRLFENMETLGYSREDDSDLFDYANRWCISNQNMNLSPDEFFELFMQSYGVSLYNEHGIVPEDDD</sequence>
<gene>
    <name evidence="1" type="primary">221</name>
    <name evidence="1" type="ORF">SEA_PUMPERNICKEL_221</name>
</gene>
<dbReference type="RefSeq" id="YP_010755211.1">
    <property type="nucleotide sequence ID" value="NC_073468.1"/>
</dbReference>
<name>A0AAE9C3H8_9CAUD</name>
<dbReference type="GeneID" id="80019862"/>
<accession>A0AAE9C3H8</accession>
<dbReference type="Proteomes" id="UP000827768">
    <property type="component" value="Segment"/>
</dbReference>
<protein>
    <submittedName>
        <fullName evidence="1">Uncharacterized protein</fullName>
    </submittedName>
</protein>
<dbReference type="EMBL" id="OK040790">
    <property type="protein sequence ID" value="UDL15971.1"/>
    <property type="molecule type" value="Genomic_DNA"/>
</dbReference>
<reference evidence="1" key="1">
    <citation type="submission" date="2021-09" db="EMBL/GenBank/DDBJ databases">
        <authorList>
            <person name="Andersen S.H."/>
            <person name="Beall E.A."/>
            <person name="Cappelle B."/>
            <person name="Falteisek K.J."/>
            <person name="Fenske B.A."/>
            <person name="Gansluckner N.W."/>
            <person name="Gilbertson S.M."/>
            <person name="Krings K.J."/>
            <person name="Mobeck M."/>
            <person name="Odeku J.O."/>
            <person name="Poncelet M.E."/>
            <person name="Rohr J.R."/>
            <person name="Rolands L."/>
            <person name="Whipple C.D."/>
            <person name="Whipple E.M."/>
            <person name="Spring A.M."/>
            <person name="Klyczek K."/>
            <person name="Garlena R.A."/>
            <person name="Russell D.A."/>
            <person name="Pope W.H."/>
            <person name="Jacobs-Sera D."/>
            <person name="Hatfull G.F."/>
        </authorList>
    </citation>
    <scope>NUCLEOTIDE SEQUENCE</scope>
</reference>
<dbReference type="KEGG" id="vg:80019862"/>
<organism evidence="1 2">
    <name type="scientific">Microbacterium phage Pumpernickel</name>
    <dbReference type="NCBI Taxonomy" id="2885983"/>
    <lineage>
        <taxon>Viruses</taxon>
        <taxon>Duplodnaviria</taxon>
        <taxon>Heunggongvirae</taxon>
        <taxon>Uroviricota</taxon>
        <taxon>Caudoviricetes</taxon>
        <taxon>Pumpernickelvirus</taxon>
        <taxon>Pumpernickelvirus pumpernickel</taxon>
    </lineage>
</organism>
<evidence type="ECO:0000313" key="2">
    <source>
        <dbReference type="Proteomes" id="UP000827768"/>
    </source>
</evidence>